<dbReference type="AlphaFoldDB" id="A0A317RB12"/>
<feature type="domain" description="Helix-turn-helix" evidence="2">
    <location>
        <begin position="30"/>
        <end position="73"/>
    </location>
</feature>
<organism evidence="3 4">
    <name type="scientific">Melaminivora alkalimesophila</name>
    <dbReference type="NCBI Taxonomy" id="1165852"/>
    <lineage>
        <taxon>Bacteria</taxon>
        <taxon>Pseudomonadati</taxon>
        <taxon>Pseudomonadota</taxon>
        <taxon>Betaproteobacteria</taxon>
        <taxon>Burkholderiales</taxon>
        <taxon>Comamonadaceae</taxon>
        <taxon>Melaminivora</taxon>
    </lineage>
</organism>
<dbReference type="SUPFAM" id="SSF46955">
    <property type="entry name" value="Putative DNA-binding domain"/>
    <property type="match status" value="2"/>
</dbReference>
<comment type="caution">
    <text evidence="3">The sequence shown here is derived from an EMBL/GenBank/DDBJ whole genome shotgun (WGS) entry which is preliminary data.</text>
</comment>
<dbReference type="EMBL" id="QGUB01000008">
    <property type="protein sequence ID" value="PWW44346.1"/>
    <property type="molecule type" value="Genomic_DNA"/>
</dbReference>
<sequence length="187" mass="21566">MKPKADSTARRADTGPDEPPIKYPVLNETQLCSRWNLSPKTLQRWRSEGIGPPAWHIGRSVRYLLMEVEAFERKAQVTWRSSAGRALSESSPTAREDAIEQMMQQRPGRRDQIFYSAKEVADITGLPAHWLHQNQERRRLGIPFYRMANGDVIRFSIQEVFRWEVHHLRPCRNNVDADVDALQSASS</sequence>
<dbReference type="InterPro" id="IPR009061">
    <property type="entry name" value="DNA-bd_dom_put_sf"/>
</dbReference>
<dbReference type="RefSeq" id="WP_019373624.1">
    <property type="nucleotide sequence ID" value="NZ_ALEE01000324.1"/>
</dbReference>
<feature type="compositionally biased region" description="Basic and acidic residues" evidence="1">
    <location>
        <begin position="1"/>
        <end position="14"/>
    </location>
</feature>
<keyword evidence="4" id="KW-1185">Reference proteome</keyword>
<name>A0A317RB12_9BURK</name>
<evidence type="ECO:0000256" key="1">
    <source>
        <dbReference type="SAM" id="MobiDB-lite"/>
    </source>
</evidence>
<dbReference type="Pfam" id="PF12728">
    <property type="entry name" value="HTH_17"/>
    <property type="match status" value="1"/>
</dbReference>
<gene>
    <name evidence="3" type="ORF">DFR36_10820</name>
</gene>
<feature type="region of interest" description="Disordered" evidence="1">
    <location>
        <begin position="1"/>
        <end position="23"/>
    </location>
</feature>
<evidence type="ECO:0000259" key="2">
    <source>
        <dbReference type="Pfam" id="PF12728"/>
    </source>
</evidence>
<protein>
    <recommendedName>
        <fullName evidence="2">Helix-turn-helix domain-containing protein</fullName>
    </recommendedName>
</protein>
<proteinExistence type="predicted"/>
<evidence type="ECO:0000313" key="3">
    <source>
        <dbReference type="EMBL" id="PWW44346.1"/>
    </source>
</evidence>
<dbReference type="InterPro" id="IPR041657">
    <property type="entry name" value="HTH_17"/>
</dbReference>
<evidence type="ECO:0000313" key="4">
    <source>
        <dbReference type="Proteomes" id="UP000246483"/>
    </source>
</evidence>
<reference evidence="3 4" key="1">
    <citation type="submission" date="2018-05" db="EMBL/GenBank/DDBJ databases">
        <title>Genomic Encyclopedia of Type Strains, Phase IV (KMG-IV): sequencing the most valuable type-strain genomes for metagenomic binning, comparative biology and taxonomic classification.</title>
        <authorList>
            <person name="Goeker M."/>
        </authorList>
    </citation>
    <scope>NUCLEOTIDE SEQUENCE [LARGE SCALE GENOMIC DNA]</scope>
    <source>
        <strain evidence="3 4">DSM 26006</strain>
    </source>
</reference>
<dbReference type="Proteomes" id="UP000246483">
    <property type="component" value="Unassembled WGS sequence"/>
</dbReference>
<accession>A0A317RB12</accession>